<reference evidence="2 4" key="2">
    <citation type="submission" date="2018-07" db="EMBL/GenBank/DDBJ databases">
        <title>Complete genome of the Arcobacter bivalviorum type strain LMG 26154.</title>
        <authorList>
            <person name="Miller W.G."/>
            <person name="Yee E."/>
            <person name="Bono J.L."/>
        </authorList>
    </citation>
    <scope>NUCLEOTIDE SEQUENCE [LARGE SCALE GENOMIC DNA]</scope>
    <source>
        <strain evidence="2 4">LMG 26154</strain>
    </source>
</reference>
<dbReference type="Proteomes" id="UP000289193">
    <property type="component" value="Unassembled WGS sequence"/>
</dbReference>
<dbReference type="RefSeq" id="WP_114838318.1">
    <property type="nucleotide sequence ID" value="NZ_CP031217.1"/>
</dbReference>
<keyword evidence="1" id="KW-0812">Transmembrane</keyword>
<accession>A0AAX2A7Q6</accession>
<evidence type="ECO:0000313" key="2">
    <source>
        <dbReference type="EMBL" id="AXH11441.1"/>
    </source>
</evidence>
<evidence type="ECO:0000313" key="4">
    <source>
        <dbReference type="Proteomes" id="UP000253850"/>
    </source>
</evidence>
<reference evidence="3 5" key="1">
    <citation type="submission" date="2017-10" db="EMBL/GenBank/DDBJ databases">
        <title>Genomics of the genus Arcobacter.</title>
        <authorList>
            <person name="Perez-Cataluna A."/>
            <person name="Figueras M.J."/>
        </authorList>
    </citation>
    <scope>NUCLEOTIDE SEQUENCE [LARGE SCALE GENOMIC DNA]</scope>
    <source>
        <strain evidence="3 5">CECT 7835</strain>
    </source>
</reference>
<organism evidence="3 5">
    <name type="scientific">Halarcobacter bivalviorum</name>
    <dbReference type="NCBI Taxonomy" id="663364"/>
    <lineage>
        <taxon>Bacteria</taxon>
        <taxon>Pseudomonadati</taxon>
        <taxon>Campylobacterota</taxon>
        <taxon>Epsilonproteobacteria</taxon>
        <taxon>Campylobacterales</taxon>
        <taxon>Arcobacteraceae</taxon>
        <taxon>Halarcobacter</taxon>
    </lineage>
</organism>
<keyword evidence="1" id="KW-1133">Transmembrane helix</keyword>
<dbReference type="EMBL" id="PDKM01000006">
    <property type="protein sequence ID" value="RXK09373.1"/>
    <property type="molecule type" value="Genomic_DNA"/>
</dbReference>
<feature type="transmembrane region" description="Helical" evidence="1">
    <location>
        <begin position="6"/>
        <end position="27"/>
    </location>
</feature>
<evidence type="ECO:0000256" key="1">
    <source>
        <dbReference type="SAM" id="Phobius"/>
    </source>
</evidence>
<keyword evidence="1" id="KW-0472">Membrane</keyword>
<dbReference type="EMBL" id="CP031217">
    <property type="protein sequence ID" value="AXH11441.1"/>
    <property type="molecule type" value="Genomic_DNA"/>
</dbReference>
<dbReference type="KEGG" id="hbv:ABIV_0420"/>
<evidence type="ECO:0000313" key="5">
    <source>
        <dbReference type="Proteomes" id="UP000289193"/>
    </source>
</evidence>
<dbReference type="Proteomes" id="UP000253850">
    <property type="component" value="Chromosome"/>
</dbReference>
<feature type="transmembrane region" description="Helical" evidence="1">
    <location>
        <begin position="39"/>
        <end position="57"/>
    </location>
</feature>
<gene>
    <name evidence="2" type="ORF">ABIV_0420</name>
    <name evidence="3" type="ORF">CRV05_10620</name>
</gene>
<dbReference type="AlphaFoldDB" id="A0AAX2A7Q6"/>
<sequence length="127" mass="14597">MELFFKLEAGYLAIALFILVITLFVTTRKFMPKGALKKGFFIVSITLSILIGTHYLVTTNRIDKVETAFNEGKKIICESKTLRKVAQSIIIEKSNEWKLENHFFTSPNYSRGFFSARCIEYTSVELK</sequence>
<protein>
    <submittedName>
        <fullName evidence="2">Membrane protein</fullName>
    </submittedName>
</protein>
<evidence type="ECO:0000313" key="3">
    <source>
        <dbReference type="EMBL" id="RXK09373.1"/>
    </source>
</evidence>
<name>A0AAX2A7Q6_9BACT</name>
<proteinExistence type="predicted"/>
<keyword evidence="5" id="KW-1185">Reference proteome</keyword>